<dbReference type="SUPFAM" id="SSF53067">
    <property type="entry name" value="Actin-like ATPase domain"/>
    <property type="match status" value="1"/>
</dbReference>
<comment type="similarity">
    <text evidence="1">Belongs to the anhydro-N-acetylmuramic acid kinase family.</text>
</comment>
<protein>
    <recommendedName>
        <fullName evidence="1">Anhydro-N-acetylmuramic acid kinase</fullName>
        <ecNumber evidence="1">2.7.1.170</ecNumber>
    </recommendedName>
    <alternativeName>
        <fullName evidence="1">AnhMurNAc kinase</fullName>
    </alternativeName>
</protein>
<name>A0ABQ6DZT5_9GAMM</name>
<dbReference type="RefSeq" id="WP_284203811.1">
    <property type="nucleotide sequence ID" value="NZ_BSPQ01000005.1"/>
</dbReference>
<dbReference type="PANTHER" id="PTHR30605:SF0">
    <property type="entry name" value="ANHYDRO-N-ACETYLMURAMIC ACID KINASE"/>
    <property type="match status" value="1"/>
</dbReference>
<dbReference type="PANTHER" id="PTHR30605">
    <property type="entry name" value="ANHYDRO-N-ACETYLMURAMIC ACID KINASE"/>
    <property type="match status" value="1"/>
</dbReference>
<comment type="catalytic activity">
    <reaction evidence="1">
        <text>1,6-anhydro-N-acetyl-beta-muramate + ATP + H2O = N-acetyl-D-muramate 6-phosphate + ADP + H(+)</text>
        <dbReference type="Rhea" id="RHEA:24952"/>
        <dbReference type="ChEBI" id="CHEBI:15377"/>
        <dbReference type="ChEBI" id="CHEBI:15378"/>
        <dbReference type="ChEBI" id="CHEBI:30616"/>
        <dbReference type="ChEBI" id="CHEBI:58690"/>
        <dbReference type="ChEBI" id="CHEBI:58722"/>
        <dbReference type="ChEBI" id="CHEBI:456216"/>
        <dbReference type="EC" id="2.7.1.170"/>
    </reaction>
</comment>
<keyword evidence="1" id="KW-0067">ATP-binding</keyword>
<dbReference type="Pfam" id="PF03702">
    <property type="entry name" value="AnmK"/>
    <property type="match status" value="1"/>
</dbReference>
<comment type="pathway">
    <text evidence="1">Cell wall biogenesis; peptidoglycan recycling.</text>
</comment>
<reference evidence="3" key="1">
    <citation type="journal article" date="2019" name="Int. J. Syst. Evol. Microbiol.">
        <title>The Global Catalogue of Microorganisms (GCM) 10K type strain sequencing project: providing services to taxonomists for standard genome sequencing and annotation.</title>
        <authorList>
            <consortium name="The Broad Institute Genomics Platform"/>
            <consortium name="The Broad Institute Genome Sequencing Center for Infectious Disease"/>
            <person name="Wu L."/>
            <person name="Ma J."/>
        </authorList>
    </citation>
    <scope>NUCLEOTIDE SEQUENCE [LARGE SCALE GENOMIC DNA]</scope>
    <source>
        <strain evidence="3">NBRC 103166</strain>
    </source>
</reference>
<keyword evidence="1" id="KW-0808">Transferase</keyword>
<sequence>MSIGNYYIGIMSGTSLDAIDVVIAQRTERGLIQIAGMAPAMPETLRQQLLTICADKKFDLQTLGEVDHLFALTCADVVNQLLKKSKIDASQITAIGSHGQTIFHSPLTAMPFTQQIGDSNIIAAKTTIPCISDFRRMDMAYGGQGAPLVPAFHQALFAIPTEQRIILNIGGIANVSILGADNSVLGYDTGPGNMLMDAWIEKCLGEPYDKNGHFAQQGYVNKALLEKLLTDEYFSLSAPKSTGREKFNLLWLEQHLVHKQLSNVDIQRTLLEFTAITIADQIKLHSEKAAVFVCGGGALNPLLMQRLQQRLTNHIVSDTNALNVDPMFVEAIAFAWLAEQRLLENPIPLKSVTGAARDAILGCVYLPR</sequence>
<accession>A0ABQ6DZT5</accession>
<dbReference type="CDD" id="cd24050">
    <property type="entry name" value="ASKHA_NBD_ANMK"/>
    <property type="match status" value="1"/>
</dbReference>
<comment type="function">
    <text evidence="1">Catalyzes the specific phosphorylation of 1,6-anhydro-N-acetylmuramic acid (anhMurNAc) with the simultaneous cleavage of the 1,6-anhydro ring, generating MurNAc-6-P. Is required for the utilization of anhMurNAc either imported from the medium or derived from its own cell wall murein, and thus plays a role in cell wall recycling.</text>
</comment>
<gene>
    <name evidence="1 2" type="primary">anmK</name>
    <name evidence="2" type="ORF">GCM10007916_17560</name>
</gene>
<keyword evidence="1" id="KW-0119">Carbohydrate metabolism</keyword>
<organism evidence="2 3">
    <name type="scientific">Psychromonas marina</name>
    <dbReference type="NCBI Taxonomy" id="88364"/>
    <lineage>
        <taxon>Bacteria</taxon>
        <taxon>Pseudomonadati</taxon>
        <taxon>Pseudomonadota</taxon>
        <taxon>Gammaproteobacteria</taxon>
        <taxon>Alteromonadales</taxon>
        <taxon>Psychromonadaceae</taxon>
        <taxon>Psychromonas</taxon>
    </lineage>
</organism>
<dbReference type="Proteomes" id="UP001157353">
    <property type="component" value="Unassembled WGS sequence"/>
</dbReference>
<keyword evidence="3" id="KW-1185">Reference proteome</keyword>
<dbReference type="InterPro" id="IPR043129">
    <property type="entry name" value="ATPase_NBD"/>
</dbReference>
<proteinExistence type="inferred from homology"/>
<evidence type="ECO:0000313" key="3">
    <source>
        <dbReference type="Proteomes" id="UP001157353"/>
    </source>
</evidence>
<comment type="pathway">
    <text evidence="1">Amino-sugar metabolism; 1,6-anhydro-N-acetylmuramate degradation.</text>
</comment>
<dbReference type="GO" id="GO:0016301">
    <property type="term" value="F:kinase activity"/>
    <property type="evidence" value="ECO:0007669"/>
    <property type="project" value="UniProtKB-KW"/>
</dbReference>
<dbReference type="NCBIfam" id="NF007139">
    <property type="entry name" value="PRK09585.1-3"/>
    <property type="match status" value="1"/>
</dbReference>
<comment type="caution">
    <text evidence="2">The sequence shown here is derived from an EMBL/GenBank/DDBJ whole genome shotgun (WGS) entry which is preliminary data.</text>
</comment>
<evidence type="ECO:0000313" key="2">
    <source>
        <dbReference type="EMBL" id="GLS90689.1"/>
    </source>
</evidence>
<dbReference type="HAMAP" id="MF_01270">
    <property type="entry name" value="AnhMurNAc_kinase"/>
    <property type="match status" value="1"/>
</dbReference>
<keyword evidence="1" id="KW-0547">Nucleotide-binding</keyword>
<keyword evidence="1 2" id="KW-0418">Kinase</keyword>
<dbReference type="EMBL" id="BSPQ01000005">
    <property type="protein sequence ID" value="GLS90689.1"/>
    <property type="molecule type" value="Genomic_DNA"/>
</dbReference>
<evidence type="ECO:0000256" key="1">
    <source>
        <dbReference type="HAMAP-Rule" id="MF_01270"/>
    </source>
</evidence>
<dbReference type="InterPro" id="IPR005338">
    <property type="entry name" value="Anhydro_N_Ac-Mur_kinase"/>
</dbReference>
<dbReference type="EC" id="2.7.1.170" evidence="1"/>
<dbReference type="Gene3D" id="3.30.420.40">
    <property type="match status" value="2"/>
</dbReference>
<feature type="binding site" evidence="1">
    <location>
        <begin position="13"/>
        <end position="20"/>
    </location>
    <ligand>
        <name>ATP</name>
        <dbReference type="ChEBI" id="CHEBI:30616"/>
    </ligand>
</feature>